<feature type="region of interest" description="Disordered" evidence="1">
    <location>
        <begin position="1"/>
        <end position="23"/>
    </location>
</feature>
<evidence type="ECO:0000256" key="1">
    <source>
        <dbReference type="SAM" id="MobiDB-lite"/>
    </source>
</evidence>
<comment type="caution">
    <text evidence="2">The sequence shown here is derived from an EMBL/GenBank/DDBJ whole genome shotgun (WGS) entry which is preliminary data.</text>
</comment>
<feature type="compositionally biased region" description="Polar residues" evidence="1">
    <location>
        <begin position="1"/>
        <end position="20"/>
    </location>
</feature>
<evidence type="ECO:0000313" key="2">
    <source>
        <dbReference type="EMBL" id="PIQ72008.1"/>
    </source>
</evidence>
<evidence type="ECO:0000313" key="3">
    <source>
        <dbReference type="Proteomes" id="UP000229497"/>
    </source>
</evidence>
<dbReference type="Proteomes" id="UP000229497">
    <property type="component" value="Unassembled WGS sequence"/>
</dbReference>
<protein>
    <submittedName>
        <fullName evidence="2">Uncharacterized protein</fullName>
    </submittedName>
</protein>
<organism evidence="2 3">
    <name type="scientific">Candidatus Roizmanbacteria bacterium CG11_big_fil_rev_8_21_14_0_20_37_16</name>
    <dbReference type="NCBI Taxonomy" id="1974857"/>
    <lineage>
        <taxon>Bacteria</taxon>
        <taxon>Candidatus Roizmaniibacteriota</taxon>
    </lineage>
</organism>
<proteinExistence type="predicted"/>
<sequence>MPPDNHTQTPLSELTSNKPATYTGGVLKQVGQGMASDSIGLKSIYREIDSQAPTLFSKNADGTNERMALLKLGPKK</sequence>
<reference evidence="2 3" key="1">
    <citation type="submission" date="2017-09" db="EMBL/GenBank/DDBJ databases">
        <title>Depth-based differentiation of microbial function through sediment-hosted aquifers and enrichment of novel symbionts in the deep terrestrial subsurface.</title>
        <authorList>
            <person name="Probst A.J."/>
            <person name="Ladd B."/>
            <person name="Jarett J.K."/>
            <person name="Geller-Mcgrath D.E."/>
            <person name="Sieber C.M."/>
            <person name="Emerson J.B."/>
            <person name="Anantharaman K."/>
            <person name="Thomas B.C."/>
            <person name="Malmstrom R."/>
            <person name="Stieglmeier M."/>
            <person name="Klingl A."/>
            <person name="Woyke T."/>
            <person name="Ryan C.M."/>
            <person name="Banfield J.F."/>
        </authorList>
    </citation>
    <scope>NUCLEOTIDE SEQUENCE [LARGE SCALE GENOMIC DNA]</scope>
    <source>
        <strain evidence="2">CG11_big_fil_rev_8_21_14_0_20_37_16</strain>
    </source>
</reference>
<gene>
    <name evidence="2" type="ORF">COV87_00230</name>
</gene>
<dbReference type="EMBL" id="PCVK01000009">
    <property type="protein sequence ID" value="PIQ72008.1"/>
    <property type="molecule type" value="Genomic_DNA"/>
</dbReference>
<accession>A0A2H0KL78</accession>
<name>A0A2H0KL78_9BACT</name>
<dbReference type="AlphaFoldDB" id="A0A2H0KL78"/>